<proteinExistence type="predicted"/>
<dbReference type="AlphaFoldDB" id="A0A7T0MAT2"/>
<organism evidence="2">
    <name type="scientific">Listeria seeligeri</name>
    <dbReference type="NCBI Taxonomy" id="1640"/>
    <lineage>
        <taxon>Bacteria</taxon>
        <taxon>Bacillati</taxon>
        <taxon>Bacillota</taxon>
        <taxon>Bacilli</taxon>
        <taxon>Bacillales</taxon>
        <taxon>Listeriaceae</taxon>
        <taxon>Listeria</taxon>
    </lineage>
</organism>
<dbReference type="EMBL" id="MW124301">
    <property type="protein sequence ID" value="QPL19435.1"/>
    <property type="molecule type" value="Genomic_DNA"/>
</dbReference>
<evidence type="ECO:0000256" key="1">
    <source>
        <dbReference type="SAM" id="Phobius"/>
    </source>
</evidence>
<keyword evidence="1" id="KW-0812">Transmembrane</keyword>
<keyword evidence="1" id="KW-0472">Membrane</keyword>
<geneLocation type="plasmid" evidence="2">
    <name>pLIS4</name>
</geneLocation>
<feature type="transmembrane region" description="Helical" evidence="1">
    <location>
        <begin position="48"/>
        <end position="71"/>
    </location>
</feature>
<name>A0A7T0MAT2_LISSE</name>
<feature type="transmembrane region" description="Helical" evidence="1">
    <location>
        <begin position="14"/>
        <end position="32"/>
    </location>
</feature>
<evidence type="ECO:0000313" key="2">
    <source>
        <dbReference type="EMBL" id="QPL19435.1"/>
    </source>
</evidence>
<protein>
    <submittedName>
        <fullName evidence="2">Uncharacterized protein</fullName>
    </submittedName>
</protein>
<accession>A0A7T0MAT2</accession>
<keyword evidence="2" id="KW-0614">Plasmid</keyword>
<sequence length="95" mass="11227">MEESLALFCRKNGYFFRLIDVFIANILLYYNLEKVVFFRSFTTKNGHFITFCVQMNSFMVCFFCSSAETILIRYLSFKSILGLDDRSMKGRLKVK</sequence>
<reference evidence="2" key="1">
    <citation type="journal article" date="2020" name="Int. J. Mol. Sci.">
        <title>Genetic Carriers and Genomic Distribution of cadA6-A Novel Variant of a Cadmium Resistance Determinant Identified in Listeria spp.</title>
        <authorList>
            <person name="Chmielowska C."/>
            <person name="Korsak D."/>
            <person name="Szmulkowska B."/>
            <person name="Krop A."/>
            <person name="Lipka K."/>
            <person name="Krupinska M."/>
            <person name="Bartosik D."/>
        </authorList>
    </citation>
    <scope>NUCLEOTIDE SEQUENCE</scope>
    <source>
        <strain evidence="2">Sr12</strain>
    </source>
</reference>
<reference evidence="2" key="2">
    <citation type="submission" date="2020-10" db="EMBL/GenBank/DDBJ databases">
        <authorList>
            <person name="Chmielowska C.A."/>
            <person name="Korsak D."/>
            <person name="Bartosik D."/>
        </authorList>
    </citation>
    <scope>NUCLEOTIDE SEQUENCE</scope>
    <source>
        <strain evidence="2">Sr12</strain>
        <plasmid evidence="2">pLIS4</plasmid>
    </source>
</reference>
<gene>
    <name evidence="2" type="ORF">pLIS400501c</name>
</gene>
<keyword evidence="1" id="KW-1133">Transmembrane helix</keyword>